<gene>
    <name evidence="1" type="ORF">NQ317_015238</name>
</gene>
<organism evidence="1 2">
    <name type="scientific">Molorchus minor</name>
    <dbReference type="NCBI Taxonomy" id="1323400"/>
    <lineage>
        <taxon>Eukaryota</taxon>
        <taxon>Metazoa</taxon>
        <taxon>Ecdysozoa</taxon>
        <taxon>Arthropoda</taxon>
        <taxon>Hexapoda</taxon>
        <taxon>Insecta</taxon>
        <taxon>Pterygota</taxon>
        <taxon>Neoptera</taxon>
        <taxon>Endopterygota</taxon>
        <taxon>Coleoptera</taxon>
        <taxon>Polyphaga</taxon>
        <taxon>Cucujiformia</taxon>
        <taxon>Chrysomeloidea</taxon>
        <taxon>Cerambycidae</taxon>
        <taxon>Lamiinae</taxon>
        <taxon>Monochamini</taxon>
        <taxon>Molorchus</taxon>
    </lineage>
</organism>
<dbReference type="Gene3D" id="3.30.450.40">
    <property type="match status" value="1"/>
</dbReference>
<dbReference type="InterPro" id="IPR029016">
    <property type="entry name" value="GAF-like_dom_sf"/>
</dbReference>
<dbReference type="EMBL" id="JAPWTJ010000316">
    <property type="protein sequence ID" value="KAJ8979761.1"/>
    <property type="molecule type" value="Genomic_DNA"/>
</dbReference>
<evidence type="ECO:0000313" key="1">
    <source>
        <dbReference type="EMBL" id="KAJ8979761.1"/>
    </source>
</evidence>
<evidence type="ECO:0000313" key="2">
    <source>
        <dbReference type="Proteomes" id="UP001162164"/>
    </source>
</evidence>
<dbReference type="Proteomes" id="UP001162164">
    <property type="component" value="Unassembled WGS sequence"/>
</dbReference>
<sequence>MVNKHFGYFTRDDEEAFAMFAVYCGLALHHAKLYDKIIKSEQRYRVALEVLSYHNTCTEEEYELARHDGIPKEIVGIDDYYFNPFCFG</sequence>
<protein>
    <submittedName>
        <fullName evidence="1">Uncharacterized protein</fullName>
    </submittedName>
</protein>
<reference evidence="1" key="1">
    <citation type="journal article" date="2023" name="Insect Mol. Biol.">
        <title>Genome sequencing provides insights into the evolution of gene families encoding plant cell wall-degrading enzymes in longhorned beetles.</title>
        <authorList>
            <person name="Shin N.R."/>
            <person name="Okamura Y."/>
            <person name="Kirsch R."/>
            <person name="Pauchet Y."/>
        </authorList>
    </citation>
    <scope>NUCLEOTIDE SEQUENCE</scope>
    <source>
        <strain evidence="1">MMC_N1</strain>
    </source>
</reference>
<dbReference type="SUPFAM" id="SSF55781">
    <property type="entry name" value="GAF domain-like"/>
    <property type="match status" value="1"/>
</dbReference>
<comment type="caution">
    <text evidence="1">The sequence shown here is derived from an EMBL/GenBank/DDBJ whole genome shotgun (WGS) entry which is preliminary data.</text>
</comment>
<accession>A0ABQ9JND8</accession>
<name>A0ABQ9JND8_9CUCU</name>
<proteinExistence type="predicted"/>
<keyword evidence="2" id="KW-1185">Reference proteome</keyword>